<gene>
    <name evidence="3" type="ORF">KUF71_021089</name>
</gene>
<evidence type="ECO:0000313" key="3">
    <source>
        <dbReference type="EMBL" id="KAK3911308.1"/>
    </source>
</evidence>
<evidence type="ECO:0000313" key="4">
    <source>
        <dbReference type="Proteomes" id="UP001219518"/>
    </source>
</evidence>
<feature type="signal peptide" evidence="2">
    <location>
        <begin position="1"/>
        <end position="45"/>
    </location>
</feature>
<dbReference type="PANTHER" id="PTHR39960:SF1">
    <property type="entry name" value="LD34147P"/>
    <property type="match status" value="1"/>
</dbReference>
<feature type="region of interest" description="Disordered" evidence="1">
    <location>
        <begin position="498"/>
        <end position="540"/>
    </location>
</feature>
<organism evidence="3 4">
    <name type="scientific">Frankliniella fusca</name>
    <dbReference type="NCBI Taxonomy" id="407009"/>
    <lineage>
        <taxon>Eukaryota</taxon>
        <taxon>Metazoa</taxon>
        <taxon>Ecdysozoa</taxon>
        <taxon>Arthropoda</taxon>
        <taxon>Hexapoda</taxon>
        <taxon>Insecta</taxon>
        <taxon>Pterygota</taxon>
        <taxon>Neoptera</taxon>
        <taxon>Paraneoptera</taxon>
        <taxon>Thysanoptera</taxon>
        <taxon>Terebrantia</taxon>
        <taxon>Thripoidea</taxon>
        <taxon>Thripidae</taxon>
        <taxon>Frankliniella</taxon>
    </lineage>
</organism>
<keyword evidence="4" id="KW-1185">Reference proteome</keyword>
<reference evidence="3" key="2">
    <citation type="journal article" date="2023" name="BMC Genomics">
        <title>Pest status, molecular evolution, and epigenetic factors derived from the genome assembly of Frankliniella fusca, a thysanopteran phytovirus vector.</title>
        <authorList>
            <person name="Catto M.A."/>
            <person name="Labadie P.E."/>
            <person name="Jacobson A.L."/>
            <person name="Kennedy G.G."/>
            <person name="Srinivasan R."/>
            <person name="Hunt B.G."/>
        </authorList>
    </citation>
    <scope>NUCLEOTIDE SEQUENCE</scope>
    <source>
        <strain evidence="3">PL_HMW_Pooled</strain>
    </source>
</reference>
<feature type="chain" id="PRO_5042035068" evidence="2">
    <location>
        <begin position="46"/>
        <end position="540"/>
    </location>
</feature>
<feature type="compositionally biased region" description="Pro residues" evidence="1">
    <location>
        <begin position="504"/>
        <end position="518"/>
    </location>
</feature>
<evidence type="ECO:0000256" key="2">
    <source>
        <dbReference type="SAM" id="SignalP"/>
    </source>
</evidence>
<accession>A0AAE1GYS7</accession>
<sequence>MLIDRDSNTTKASRQPRYVSRYPRCTMLLRVLLLLLALACCRVRAAREVTNEDLRSAILALAHITKESADKLSGHDRREQQVAEHLKRSLTGVDRRLNAVDEPLRHLEGRLAKMEAAFKDMEKRSLTAAEKQAATLSGIQKTLQELTFHPGVGGGPGPGEAVAVVPVGQALGEEILAAVLRLEQRTAAAARDAAREAVRDALEQKQNETLAAAARALDDLPPRVAQHLAVDLAARLEQLLGVQGQGRAQEQGAAVAAAVSDTLLQRLELHDQRKQAELKLVAQETREELLESVSALMSASNTGLVNDVAKSYEALSKELSALAGVERVLVQTGDNVIDAKRRVEYGVHQILLEVGNLIKQQSKDLNETLNARFDVISTDILEHQTENLGNLSTKIETEISQVWRQIGIMYEQLTASKSMLDRLQQQTEIYVNGSLQTMDGMEGKVGQITGRMGEVDENLNYLLGRLSLVTQEFNQIKSGLAAALDSIRKSFLELQGQVTDLGPGPNPIPEEPPSPALLPPARGQQGQQGQQARQEADNQV</sequence>
<dbReference type="AlphaFoldDB" id="A0AAE1GYS7"/>
<keyword evidence="2" id="KW-0732">Signal</keyword>
<reference evidence="3" key="1">
    <citation type="submission" date="2021-07" db="EMBL/GenBank/DDBJ databases">
        <authorList>
            <person name="Catto M.A."/>
            <person name="Jacobson A."/>
            <person name="Kennedy G."/>
            <person name="Labadie P."/>
            <person name="Hunt B.G."/>
            <person name="Srinivasan R."/>
        </authorList>
    </citation>
    <scope>NUCLEOTIDE SEQUENCE</scope>
    <source>
        <strain evidence="3">PL_HMW_Pooled</strain>
        <tissue evidence="3">Head</tissue>
    </source>
</reference>
<comment type="caution">
    <text evidence="3">The sequence shown here is derived from an EMBL/GenBank/DDBJ whole genome shotgun (WGS) entry which is preliminary data.</text>
</comment>
<dbReference type="Proteomes" id="UP001219518">
    <property type="component" value="Unassembled WGS sequence"/>
</dbReference>
<name>A0AAE1GYS7_9NEOP</name>
<dbReference type="GO" id="GO:0005886">
    <property type="term" value="C:plasma membrane"/>
    <property type="evidence" value="ECO:0007669"/>
    <property type="project" value="TreeGrafter"/>
</dbReference>
<evidence type="ECO:0000256" key="1">
    <source>
        <dbReference type="SAM" id="MobiDB-lite"/>
    </source>
</evidence>
<dbReference type="EMBL" id="JAHWGI010000256">
    <property type="protein sequence ID" value="KAK3911308.1"/>
    <property type="molecule type" value="Genomic_DNA"/>
</dbReference>
<dbReference type="PANTHER" id="PTHR39960">
    <property type="entry name" value="LD34147P"/>
    <property type="match status" value="1"/>
</dbReference>
<feature type="compositionally biased region" description="Low complexity" evidence="1">
    <location>
        <begin position="519"/>
        <end position="533"/>
    </location>
</feature>
<protein>
    <submittedName>
        <fullName evidence="3">Microtubule protein alp7</fullName>
    </submittedName>
</protein>
<proteinExistence type="predicted"/>